<accession>V6DJE7</accession>
<sequence>MNYSIILIILSIININLAYASQRTLKDKSKYETSTELEFTMLPEEILDKIMRTIIHLGNFYSTKSHKDVIKAYLKARHLNTVFYKLSQNKNFLEQFIGIRNSDVEVIIKTIKNYLYLYKQIEERQTFNEQSILHKEDIKRINELDKIIMDNILRNFYYIENKKLLKNIILHIKQVGVNIDIQDDYAQNALIHAVKLGYSKLASALIKSNSNLNVKDFKKDSLLTNSISSQKLHTTDLLLKHKLDINYENKFLNVTPLHLAVKNKDKGILKLLLEMPDLKINQIDSQKGYTALMIAAKKLALRIIEMLIQYGADSKISNKNGKKAIDIFYKSKNKYIKKKQITKNYQKKLYRIEKILINS</sequence>
<evidence type="ECO:0000313" key="4">
    <source>
        <dbReference type="EMBL" id="CDK31003.1"/>
    </source>
</evidence>
<dbReference type="InterPro" id="IPR002110">
    <property type="entry name" value="Ankyrin_rpt"/>
</dbReference>
<evidence type="ECO:0000256" key="1">
    <source>
        <dbReference type="ARBA" id="ARBA00022737"/>
    </source>
</evidence>
<dbReference type="PROSITE" id="PS50297">
    <property type="entry name" value="ANK_REP_REGION"/>
    <property type="match status" value="1"/>
</dbReference>
<dbReference type="EMBL" id="HG793133">
    <property type="protein sequence ID" value="CDK31003.1"/>
    <property type="molecule type" value="Genomic_DNA"/>
</dbReference>
<keyword evidence="2 3" id="KW-0040">ANK repeat</keyword>
<evidence type="ECO:0000256" key="2">
    <source>
        <dbReference type="ARBA" id="ARBA00023043"/>
    </source>
</evidence>
<proteinExistence type="predicted"/>
<dbReference type="Gene3D" id="1.25.40.20">
    <property type="entry name" value="Ankyrin repeat-containing domain"/>
    <property type="match status" value="1"/>
</dbReference>
<protein>
    <submittedName>
        <fullName evidence="4">Ankyrin repeats containing protein</fullName>
    </submittedName>
</protein>
<dbReference type="SUPFAM" id="SSF48403">
    <property type="entry name" value="Ankyrin repeat"/>
    <property type="match status" value="1"/>
</dbReference>
<dbReference type="Pfam" id="PF12796">
    <property type="entry name" value="Ank_2"/>
    <property type="match status" value="1"/>
</dbReference>
<dbReference type="AlphaFoldDB" id="V6DJE7"/>
<dbReference type="SMART" id="SM00248">
    <property type="entry name" value="ANK"/>
    <property type="match status" value="4"/>
</dbReference>
<dbReference type="STRING" id="673862.BABL1_gene_714"/>
<keyword evidence="1" id="KW-0677">Repeat</keyword>
<dbReference type="RefSeq" id="WP_023792980.1">
    <property type="nucleotide sequence ID" value="NC_023003.1"/>
</dbReference>
<dbReference type="PROSITE" id="PS50088">
    <property type="entry name" value="ANK_REPEAT"/>
    <property type="match status" value="1"/>
</dbReference>
<dbReference type="InterPro" id="IPR036770">
    <property type="entry name" value="Ankyrin_rpt-contain_sf"/>
</dbReference>
<evidence type="ECO:0000313" key="5">
    <source>
        <dbReference type="Proteomes" id="UP000018769"/>
    </source>
</evidence>
<dbReference type="Proteomes" id="UP000018769">
    <property type="component" value="Chromosome I"/>
</dbReference>
<reference evidence="4 5" key="1">
    <citation type="journal article" date="2015" name="Biol. Direct">
        <title>Babela massiliensis, a representative of a widespread bacterial phylum with unusual adaptations to parasitism in amoebae.</title>
        <authorList>
            <person name="Pagnier I."/>
            <person name="Yutin N."/>
            <person name="Croce O."/>
            <person name="Makarova K.S."/>
            <person name="Wolf Y.I."/>
            <person name="Benamar S."/>
            <person name="Raoult D."/>
            <person name="Koonin E.V."/>
            <person name="La Scola B."/>
        </authorList>
    </citation>
    <scope>NUCLEOTIDE SEQUENCE [LARGE SCALE GENOMIC DNA]</scope>
    <source>
        <strain evidence="5">BABL1</strain>
    </source>
</reference>
<organism evidence="4 5">
    <name type="scientific">Candidatus Babela massiliensis</name>
    <dbReference type="NCBI Taxonomy" id="673862"/>
    <lineage>
        <taxon>Bacteria</taxon>
        <taxon>Candidatus Babelota</taxon>
        <taxon>Candidatus Babeliae</taxon>
        <taxon>Candidatus Babeliales</taxon>
        <taxon>Candidatus Babeliaceae</taxon>
        <taxon>Candidatus Babela</taxon>
    </lineage>
</organism>
<evidence type="ECO:0000256" key="3">
    <source>
        <dbReference type="PROSITE-ProRule" id="PRU00023"/>
    </source>
</evidence>
<dbReference type="PANTHER" id="PTHR24198:SF165">
    <property type="entry name" value="ANKYRIN REPEAT-CONTAINING PROTEIN-RELATED"/>
    <property type="match status" value="1"/>
</dbReference>
<keyword evidence="5" id="KW-1185">Reference proteome</keyword>
<name>V6DJE7_9BACT</name>
<dbReference type="PANTHER" id="PTHR24198">
    <property type="entry name" value="ANKYRIN REPEAT AND PROTEIN KINASE DOMAIN-CONTAINING PROTEIN"/>
    <property type="match status" value="1"/>
</dbReference>
<dbReference type="eggNOG" id="COG0666">
    <property type="taxonomic scope" value="Bacteria"/>
</dbReference>
<feature type="repeat" description="ANK" evidence="3">
    <location>
        <begin position="287"/>
        <end position="319"/>
    </location>
</feature>
<dbReference type="KEGG" id="dpb:BABL1_gene_714"/>
<gene>
    <name evidence="4" type="ORF">BABL1_gene_714</name>
</gene>
<dbReference type="HOGENOM" id="CLU_770934_0_0_7"/>